<feature type="region of interest" description="Disordered" evidence="8">
    <location>
        <begin position="1"/>
        <end position="22"/>
    </location>
</feature>
<feature type="transmembrane region" description="Helical" evidence="9">
    <location>
        <begin position="100"/>
        <end position="120"/>
    </location>
</feature>
<reference evidence="11 12" key="1">
    <citation type="submission" date="2016-07" db="EMBL/GenBank/DDBJ databases">
        <title>Pervasive Adenine N6-methylation of Active Genes in Fungi.</title>
        <authorList>
            <consortium name="DOE Joint Genome Institute"/>
            <person name="Mondo S.J."/>
            <person name="Dannebaum R.O."/>
            <person name="Kuo R.C."/>
            <person name="Labutti K."/>
            <person name="Haridas S."/>
            <person name="Kuo A."/>
            <person name="Salamov A."/>
            <person name="Ahrendt S.R."/>
            <person name="Lipzen A."/>
            <person name="Sullivan W."/>
            <person name="Andreopoulos W.B."/>
            <person name="Clum A."/>
            <person name="Lindquist E."/>
            <person name="Daum C."/>
            <person name="Ramamoorthy G.K."/>
            <person name="Gryganskyi A."/>
            <person name="Culley D."/>
            <person name="Magnuson J.K."/>
            <person name="James T.Y."/>
            <person name="O'Malley M.A."/>
            <person name="Stajich J.E."/>
            <person name="Spatafora J.W."/>
            <person name="Visel A."/>
            <person name="Grigoriev I.V."/>
        </authorList>
    </citation>
    <scope>NUCLEOTIDE SEQUENCE [LARGE SCALE GENOMIC DNA]</scope>
    <source>
        <strain evidence="11 12">62-1032</strain>
    </source>
</reference>
<feature type="transmembrane region" description="Helical" evidence="9">
    <location>
        <begin position="318"/>
        <end position="335"/>
    </location>
</feature>
<comment type="subcellular location">
    <subcellularLocation>
        <location evidence="1">Membrane</location>
        <topology evidence="1">Multi-pass membrane protein</topology>
    </subcellularLocation>
</comment>
<feature type="transmembrane region" description="Helical" evidence="9">
    <location>
        <begin position="519"/>
        <end position="544"/>
    </location>
</feature>
<dbReference type="FunFam" id="1.20.1250.20:FF:000197">
    <property type="entry name" value="Siderophore iron transporter 1"/>
    <property type="match status" value="1"/>
</dbReference>
<dbReference type="Gene3D" id="1.20.1250.20">
    <property type="entry name" value="MFS general substrate transporter like domains"/>
    <property type="match status" value="1"/>
</dbReference>
<dbReference type="GO" id="GO:0006811">
    <property type="term" value="P:monoatomic ion transport"/>
    <property type="evidence" value="ECO:0007669"/>
    <property type="project" value="UniProtKB-KW"/>
</dbReference>
<dbReference type="SUPFAM" id="SSF103473">
    <property type="entry name" value="MFS general substrate transporter"/>
    <property type="match status" value="1"/>
</dbReference>
<feature type="transmembrane region" description="Helical" evidence="9">
    <location>
        <begin position="484"/>
        <end position="507"/>
    </location>
</feature>
<comment type="caution">
    <text evidence="11">The sequence shown here is derived from an EMBL/GenBank/DDBJ whole genome shotgun (WGS) entry which is preliminary data.</text>
</comment>
<evidence type="ECO:0000256" key="5">
    <source>
        <dbReference type="ARBA" id="ARBA00022989"/>
    </source>
</evidence>
<dbReference type="InterPro" id="IPR036259">
    <property type="entry name" value="MFS_trans_sf"/>
</dbReference>
<dbReference type="EMBL" id="MCGR01000020">
    <property type="protein sequence ID" value="ORY82933.1"/>
    <property type="molecule type" value="Genomic_DNA"/>
</dbReference>
<dbReference type="PANTHER" id="PTHR23501:SF87">
    <property type="entry name" value="SIDEROPHORE IRON TRANSPORTER 2"/>
    <property type="match status" value="1"/>
</dbReference>
<dbReference type="PANTHER" id="PTHR23501">
    <property type="entry name" value="MAJOR FACILITATOR SUPERFAMILY"/>
    <property type="match status" value="1"/>
</dbReference>
<keyword evidence="5 9" id="KW-1133">Transmembrane helix</keyword>
<keyword evidence="3" id="KW-0813">Transport</keyword>
<evidence type="ECO:0000259" key="10">
    <source>
        <dbReference type="PROSITE" id="PS50850"/>
    </source>
</evidence>
<protein>
    <submittedName>
        <fullName evidence="11">Drug:h+ antiporter</fullName>
    </submittedName>
</protein>
<gene>
    <name evidence="11" type="ORF">BCR35DRAFT_303585</name>
</gene>
<keyword evidence="6" id="KW-0406">Ion transport</keyword>
<dbReference type="OrthoDB" id="2241241at2759"/>
<keyword evidence="7 9" id="KW-0472">Membrane</keyword>
<dbReference type="InterPro" id="IPR011701">
    <property type="entry name" value="MFS"/>
</dbReference>
<name>A0A1Y2FG93_9BASI</name>
<keyword evidence="12" id="KW-1185">Reference proteome</keyword>
<evidence type="ECO:0000256" key="4">
    <source>
        <dbReference type="ARBA" id="ARBA00022692"/>
    </source>
</evidence>
<evidence type="ECO:0000256" key="6">
    <source>
        <dbReference type="ARBA" id="ARBA00023065"/>
    </source>
</evidence>
<evidence type="ECO:0000256" key="9">
    <source>
        <dbReference type="SAM" id="Phobius"/>
    </source>
</evidence>
<dbReference type="GO" id="GO:0005886">
    <property type="term" value="C:plasma membrane"/>
    <property type="evidence" value="ECO:0007669"/>
    <property type="project" value="TreeGrafter"/>
</dbReference>
<accession>A0A1Y2FG93</accession>
<feature type="transmembrane region" description="Helical" evidence="9">
    <location>
        <begin position="393"/>
        <end position="414"/>
    </location>
</feature>
<feature type="transmembrane region" description="Helical" evidence="9">
    <location>
        <begin position="156"/>
        <end position="177"/>
    </location>
</feature>
<dbReference type="Proteomes" id="UP000193467">
    <property type="component" value="Unassembled WGS sequence"/>
</dbReference>
<evidence type="ECO:0000256" key="1">
    <source>
        <dbReference type="ARBA" id="ARBA00004141"/>
    </source>
</evidence>
<comment type="similarity">
    <text evidence="2">Belongs to the major facilitator superfamily.</text>
</comment>
<dbReference type="AlphaFoldDB" id="A0A1Y2FG93"/>
<feature type="transmembrane region" description="Helical" evidence="9">
    <location>
        <begin position="220"/>
        <end position="243"/>
    </location>
</feature>
<proteinExistence type="inferred from homology"/>
<evidence type="ECO:0000313" key="11">
    <source>
        <dbReference type="EMBL" id="ORY82933.1"/>
    </source>
</evidence>
<evidence type="ECO:0000313" key="12">
    <source>
        <dbReference type="Proteomes" id="UP000193467"/>
    </source>
</evidence>
<feature type="transmembrane region" description="Helical" evidence="9">
    <location>
        <begin position="63"/>
        <end position="80"/>
    </location>
</feature>
<dbReference type="GO" id="GO:0022857">
    <property type="term" value="F:transmembrane transporter activity"/>
    <property type="evidence" value="ECO:0007669"/>
    <property type="project" value="InterPro"/>
</dbReference>
<organism evidence="11 12">
    <name type="scientific">Leucosporidium creatinivorum</name>
    <dbReference type="NCBI Taxonomy" id="106004"/>
    <lineage>
        <taxon>Eukaryota</taxon>
        <taxon>Fungi</taxon>
        <taxon>Dikarya</taxon>
        <taxon>Basidiomycota</taxon>
        <taxon>Pucciniomycotina</taxon>
        <taxon>Microbotryomycetes</taxon>
        <taxon>Leucosporidiales</taxon>
        <taxon>Leucosporidium</taxon>
    </lineage>
</organism>
<feature type="transmembrane region" description="Helical" evidence="9">
    <location>
        <begin position="189"/>
        <end position="208"/>
    </location>
</feature>
<evidence type="ECO:0000256" key="8">
    <source>
        <dbReference type="SAM" id="MobiDB-lite"/>
    </source>
</evidence>
<feature type="transmembrane region" description="Helical" evidence="9">
    <location>
        <begin position="284"/>
        <end position="306"/>
    </location>
</feature>
<evidence type="ECO:0000256" key="3">
    <source>
        <dbReference type="ARBA" id="ARBA00022448"/>
    </source>
</evidence>
<feature type="domain" description="Major facilitator superfamily (MFS) profile" evidence="10">
    <location>
        <begin position="67"/>
        <end position="583"/>
    </location>
</feature>
<dbReference type="InterPro" id="IPR020846">
    <property type="entry name" value="MFS_dom"/>
</dbReference>
<dbReference type="InParanoid" id="A0A1Y2FG93"/>
<sequence length="610" mass="65702">MSHSSHSDLEKAPQVDARPTADRSVPAVATTANLDVAPPAYHVETLAGVHKVEAVNRVWGPKLKIALWVGVAIIAYIYSLDGTTTWQYAAFATSSYTLHSLLGAIGTAQAIVLAVSKPVAAKVADVFGRAEAMTLLVIFYVVGYAIVAGSNNIHTYAAGAIIFEVGYASLQIMLQIIIGDVTSLRWRSLVSSCVSIPFFINFAVASQIGANVNAGGGWRWGYGMFCIIIPAGCAPIIGVLYYAQFKARKMGVVATNYSDQPDALVAERDTRPIARRALDHLIDLDAFGLLLFAGGWSCLLLPLTLVNKATLQWNNGQIIAMLVVGPLILIGFVYYEGWWAPKPVFPLRFFRNKTVMACGFIGFFDFVSFYLQYTYLYSFIYVTRGWSLVDQNYFSYTQTLCLTFFAIFAGVIQAWTRRGKWLVVAGLCIRLLGVGLMIKSRGAHGSTFLIVMTQVLQGMGGGIAATTAQLFAQGSVPHQDLATVTAFVLLLAEIGNAVGTAIATAVWKQLMPGQLEQNLAGILNSTEIAGIYGAITTAVSYTGTPAFEGIITSYDYVMKVLLIAATCLAIIPVGLALILPDLYLGDGQNAVEHEDLGGRPITEKPKPLDA</sequence>
<evidence type="ECO:0000256" key="7">
    <source>
        <dbReference type="ARBA" id="ARBA00023136"/>
    </source>
</evidence>
<dbReference type="Pfam" id="PF07690">
    <property type="entry name" value="MFS_1"/>
    <property type="match status" value="1"/>
</dbReference>
<feature type="compositionally biased region" description="Basic and acidic residues" evidence="8">
    <location>
        <begin position="1"/>
        <end position="13"/>
    </location>
</feature>
<feature type="transmembrane region" description="Helical" evidence="9">
    <location>
        <begin position="132"/>
        <end position="150"/>
    </location>
</feature>
<keyword evidence="4 9" id="KW-0812">Transmembrane</keyword>
<feature type="transmembrane region" description="Helical" evidence="9">
    <location>
        <begin position="556"/>
        <end position="579"/>
    </location>
</feature>
<evidence type="ECO:0000256" key="2">
    <source>
        <dbReference type="ARBA" id="ARBA00008335"/>
    </source>
</evidence>
<feature type="transmembrane region" description="Helical" evidence="9">
    <location>
        <begin position="450"/>
        <end position="472"/>
    </location>
</feature>
<feature type="transmembrane region" description="Helical" evidence="9">
    <location>
        <begin position="355"/>
        <end position="373"/>
    </location>
</feature>
<dbReference type="PROSITE" id="PS50850">
    <property type="entry name" value="MFS"/>
    <property type="match status" value="1"/>
</dbReference>